<dbReference type="Proteomes" id="UP000228503">
    <property type="component" value="Unassembled WGS sequence"/>
</dbReference>
<sequence>MWTAFDLLKRFLYDLYRAIIFAAIEFDENLQMTKTTSQRMLIWGVIGIILMLIAYGLLYVIWYFLDAIQVSPL</sequence>
<evidence type="ECO:0000256" key="1">
    <source>
        <dbReference type="SAM" id="Phobius"/>
    </source>
</evidence>
<dbReference type="EMBL" id="PFOB01000073">
    <property type="protein sequence ID" value="PIZ61868.1"/>
    <property type="molecule type" value="Genomic_DNA"/>
</dbReference>
<protein>
    <submittedName>
        <fullName evidence="2">Uncharacterized protein</fullName>
    </submittedName>
</protein>
<feature type="transmembrane region" description="Helical" evidence="1">
    <location>
        <begin position="41"/>
        <end position="65"/>
    </location>
</feature>
<evidence type="ECO:0000313" key="3">
    <source>
        <dbReference type="Proteomes" id="UP000228503"/>
    </source>
</evidence>
<name>A0A2M7TVM1_9BACT</name>
<keyword evidence="1" id="KW-1133">Transmembrane helix</keyword>
<organism evidence="2 3">
    <name type="scientific">Candidatus Roizmanbacteria bacterium CG_4_10_14_0_2_um_filter_39_13</name>
    <dbReference type="NCBI Taxonomy" id="1974825"/>
    <lineage>
        <taxon>Bacteria</taxon>
        <taxon>Candidatus Roizmaniibacteriota</taxon>
    </lineage>
</organism>
<proteinExistence type="predicted"/>
<dbReference type="AlphaFoldDB" id="A0A2M7TVM1"/>
<keyword evidence="1" id="KW-0812">Transmembrane</keyword>
<accession>A0A2M7TVM1</accession>
<comment type="caution">
    <text evidence="2">The sequence shown here is derived from an EMBL/GenBank/DDBJ whole genome shotgun (WGS) entry which is preliminary data.</text>
</comment>
<keyword evidence="1" id="KW-0472">Membrane</keyword>
<gene>
    <name evidence="2" type="ORF">COY16_05840</name>
</gene>
<reference evidence="3" key="1">
    <citation type="submission" date="2017-09" db="EMBL/GenBank/DDBJ databases">
        <title>Depth-based differentiation of microbial function through sediment-hosted aquifers and enrichment of novel symbionts in the deep terrestrial subsurface.</title>
        <authorList>
            <person name="Probst A.J."/>
            <person name="Ladd B."/>
            <person name="Jarett J.K."/>
            <person name="Geller-Mcgrath D.E."/>
            <person name="Sieber C.M.K."/>
            <person name="Emerson J.B."/>
            <person name="Anantharaman K."/>
            <person name="Thomas B.C."/>
            <person name="Malmstrom R."/>
            <person name="Stieglmeier M."/>
            <person name="Klingl A."/>
            <person name="Woyke T."/>
            <person name="Ryan C.M."/>
            <person name="Banfield J.F."/>
        </authorList>
    </citation>
    <scope>NUCLEOTIDE SEQUENCE [LARGE SCALE GENOMIC DNA]</scope>
</reference>
<evidence type="ECO:0000313" key="2">
    <source>
        <dbReference type="EMBL" id="PIZ61868.1"/>
    </source>
</evidence>